<dbReference type="OrthoDB" id="1740265at2759"/>
<dbReference type="SUPFAM" id="SSF51445">
    <property type="entry name" value="(Trans)glycosidases"/>
    <property type="match status" value="1"/>
</dbReference>
<dbReference type="Gene3D" id="2.60.40.1180">
    <property type="entry name" value="Golgi alpha-mannosidase II"/>
    <property type="match status" value="1"/>
</dbReference>
<reference evidence="7" key="1">
    <citation type="journal article" date="2020" name="Stud. Mycol.">
        <title>101 Dothideomycetes genomes: A test case for predicting lifestyles and emergence of pathogens.</title>
        <authorList>
            <person name="Haridas S."/>
            <person name="Albert R."/>
            <person name="Binder M."/>
            <person name="Bloem J."/>
            <person name="LaButti K."/>
            <person name="Salamov A."/>
            <person name="Andreopoulos B."/>
            <person name="Baker S."/>
            <person name="Barry K."/>
            <person name="Bills G."/>
            <person name="Bluhm B."/>
            <person name="Cannon C."/>
            <person name="Castanera R."/>
            <person name="Culley D."/>
            <person name="Daum C."/>
            <person name="Ezra D."/>
            <person name="Gonzalez J."/>
            <person name="Henrissat B."/>
            <person name="Kuo A."/>
            <person name="Liang C."/>
            <person name="Lipzen A."/>
            <person name="Lutzoni F."/>
            <person name="Magnuson J."/>
            <person name="Mondo S."/>
            <person name="Nolan M."/>
            <person name="Ohm R."/>
            <person name="Pangilinan J."/>
            <person name="Park H.-J."/>
            <person name="Ramirez L."/>
            <person name="Alfaro M."/>
            <person name="Sun H."/>
            <person name="Tritt A."/>
            <person name="Yoshinaga Y."/>
            <person name="Zwiers L.-H."/>
            <person name="Turgeon B."/>
            <person name="Goodwin S."/>
            <person name="Spatafora J."/>
            <person name="Crous P."/>
            <person name="Grigoriev I."/>
        </authorList>
    </citation>
    <scope>NUCLEOTIDE SEQUENCE [LARGE SCALE GENOMIC DNA]</scope>
    <source>
        <strain evidence="7">CBS 304.66</strain>
    </source>
</reference>
<evidence type="ECO:0000256" key="2">
    <source>
        <dbReference type="ARBA" id="ARBA00022801"/>
    </source>
</evidence>
<dbReference type="GO" id="GO:0033934">
    <property type="term" value="F:glucan 1,4-alpha-maltotriohydrolase activity"/>
    <property type="evidence" value="ECO:0007669"/>
    <property type="project" value="TreeGrafter"/>
</dbReference>
<dbReference type="SUPFAM" id="SSF51011">
    <property type="entry name" value="Glycosyl hydrolase domain"/>
    <property type="match status" value="1"/>
</dbReference>
<keyword evidence="3" id="KW-0326">Glycosidase</keyword>
<dbReference type="SMART" id="SM00642">
    <property type="entry name" value="Aamy"/>
    <property type="match status" value="1"/>
</dbReference>
<dbReference type="GO" id="GO:0000025">
    <property type="term" value="P:maltose catabolic process"/>
    <property type="evidence" value="ECO:0007669"/>
    <property type="project" value="TreeGrafter"/>
</dbReference>
<sequence length="572" mass="66050">MTITPRKWWQDGVVYQIYPASFKDSNGDGIGDIPGIISELDYIRSIGVDIIWICPMYDSPQVDMGYDVRDYENVYPPYGTVQDMEILIAETHARGMRIILDLVVNHTSDQHKWFQESRSSKDSPKRDWYIWRPARYIDGVRKPPNNWLGNFGGSVWQWDDQTQEYYLHLFCPEQPDLNWENEDTRKAIYESAMEFWLERGVDGFRVDTVNMYSKGEMLDAPITDPRSEWQFAGYQYCNGPRMHEFLSEMNAVLEKYDAMTVGECPNTPDMGRVLKYVSAKEKQLNMVFQFDVVDIGQGPYKFQTTPFNWKLPQFKHAIETTQNLIRGNDGWTTVFLENHDQSRSISRFTSDAPEHRVAGGKLLSLMMAALSGTMFIYQGQELGMVNFPLEWSMDEYKDVDSTNYYAMVNERNGGDAEALAAAKAALQHLARDHARVPIPWSASSNAGFSTAKPWMRPNDDYNICNAKQQQSDKNSVLSYWKRMLQLRRHYSDLFVHGDFDLLDKQNLEIFAFTKTWQNRKALVLLNFTARQQELQLPPGAQNQKMELLVSTLDMPGGCLAAYEGRIYMLALD</sequence>
<dbReference type="Gene3D" id="3.90.400.10">
    <property type="entry name" value="Oligo-1,6-glucosidase, Domain 2"/>
    <property type="match status" value="1"/>
</dbReference>
<name>A0A9P4KEC0_9PLEO</name>
<comment type="caution">
    <text evidence="6">The sequence shown here is derived from an EMBL/GenBank/DDBJ whole genome shotgun (WGS) entry which is preliminary data.</text>
</comment>
<dbReference type="GO" id="GO:0004574">
    <property type="term" value="F:oligo-1,6-glucosidase activity"/>
    <property type="evidence" value="ECO:0007669"/>
    <property type="project" value="TreeGrafter"/>
</dbReference>
<dbReference type="Pfam" id="PF00128">
    <property type="entry name" value="Alpha-amylase"/>
    <property type="match status" value="1"/>
</dbReference>
<gene>
    <name evidence="6" type="ORF">CC78DRAFT_154117</name>
</gene>
<dbReference type="InterPro" id="IPR045857">
    <property type="entry name" value="O16G_dom_2"/>
</dbReference>
<evidence type="ECO:0000256" key="3">
    <source>
        <dbReference type="ARBA" id="ARBA00023295"/>
    </source>
</evidence>
<dbReference type="FunFam" id="2.60.40.1180:FF:000007">
    <property type="entry name" value="Sucrose isomerase"/>
    <property type="match status" value="1"/>
</dbReference>
<keyword evidence="4" id="KW-0462">Maltose metabolism</keyword>
<organism evidence="6 7">
    <name type="scientific">Lojkania enalia</name>
    <dbReference type="NCBI Taxonomy" id="147567"/>
    <lineage>
        <taxon>Eukaryota</taxon>
        <taxon>Fungi</taxon>
        <taxon>Dikarya</taxon>
        <taxon>Ascomycota</taxon>
        <taxon>Pezizomycotina</taxon>
        <taxon>Dothideomycetes</taxon>
        <taxon>Pleosporomycetidae</taxon>
        <taxon>Pleosporales</taxon>
        <taxon>Pleosporales incertae sedis</taxon>
        <taxon>Lojkania</taxon>
    </lineage>
</organism>
<dbReference type="GO" id="GO:0004575">
    <property type="term" value="F:sucrose alpha-glucosidase activity"/>
    <property type="evidence" value="ECO:0007669"/>
    <property type="project" value="TreeGrafter"/>
</dbReference>
<dbReference type="PANTHER" id="PTHR10357">
    <property type="entry name" value="ALPHA-AMYLASE FAMILY MEMBER"/>
    <property type="match status" value="1"/>
</dbReference>
<dbReference type="EMBL" id="ML986599">
    <property type="protein sequence ID" value="KAF2266312.1"/>
    <property type="molecule type" value="Genomic_DNA"/>
</dbReference>
<proteinExistence type="inferred from homology"/>
<dbReference type="FunFam" id="3.20.20.80:FF:000087">
    <property type="entry name" value="Oligo-1,6-glucosidase IMA1"/>
    <property type="match status" value="1"/>
</dbReference>
<dbReference type="GO" id="GO:0005987">
    <property type="term" value="P:sucrose catabolic process"/>
    <property type="evidence" value="ECO:0007669"/>
    <property type="project" value="TreeGrafter"/>
</dbReference>
<dbReference type="Proteomes" id="UP000800093">
    <property type="component" value="Unassembled WGS sequence"/>
</dbReference>
<dbReference type="InterPro" id="IPR006047">
    <property type="entry name" value="GH13_cat_dom"/>
</dbReference>
<dbReference type="InterPro" id="IPR013780">
    <property type="entry name" value="Glyco_hydro_b"/>
</dbReference>
<evidence type="ECO:0000259" key="5">
    <source>
        <dbReference type="SMART" id="SM00642"/>
    </source>
</evidence>
<keyword evidence="2" id="KW-0378">Hydrolase</keyword>
<feature type="domain" description="Glycosyl hydrolase family 13 catalytic" evidence="5">
    <location>
        <begin position="16"/>
        <end position="435"/>
    </location>
</feature>
<evidence type="ECO:0000313" key="6">
    <source>
        <dbReference type="EMBL" id="KAF2266312.1"/>
    </source>
</evidence>
<comment type="similarity">
    <text evidence="1">Belongs to the glycosyl hydrolase 13 family.</text>
</comment>
<dbReference type="Gene3D" id="3.20.20.80">
    <property type="entry name" value="Glycosidases"/>
    <property type="match status" value="1"/>
</dbReference>
<evidence type="ECO:0000313" key="7">
    <source>
        <dbReference type="Proteomes" id="UP000800093"/>
    </source>
</evidence>
<dbReference type="FunFam" id="3.90.400.10:FF:000002">
    <property type="entry name" value="Sucrose isomerase"/>
    <property type="match status" value="1"/>
</dbReference>
<keyword evidence="7" id="KW-1185">Reference proteome</keyword>
<evidence type="ECO:0000256" key="4">
    <source>
        <dbReference type="ARBA" id="ARBA00026248"/>
    </source>
</evidence>
<dbReference type="InterPro" id="IPR017853">
    <property type="entry name" value="GH"/>
</dbReference>
<dbReference type="GO" id="GO:0004556">
    <property type="term" value="F:alpha-amylase activity"/>
    <property type="evidence" value="ECO:0007669"/>
    <property type="project" value="TreeGrafter"/>
</dbReference>
<accession>A0A9P4KEC0</accession>
<protein>
    <submittedName>
        <fullName evidence="6">Alpha-glucosidase</fullName>
    </submittedName>
</protein>
<dbReference type="PANTHER" id="PTHR10357:SF179">
    <property type="entry name" value="NEUTRAL AND BASIC AMINO ACID TRANSPORT PROTEIN RBAT"/>
    <property type="match status" value="1"/>
</dbReference>
<dbReference type="CDD" id="cd11333">
    <property type="entry name" value="AmyAc_SI_OligoGlu_DGase"/>
    <property type="match status" value="1"/>
</dbReference>
<dbReference type="AlphaFoldDB" id="A0A9P4KEC0"/>
<evidence type="ECO:0000256" key="1">
    <source>
        <dbReference type="ARBA" id="ARBA00008061"/>
    </source>
</evidence>
<dbReference type="FunFam" id="3.20.20.80:FF:000064">
    <property type="entry name" value="Oligo-1,6-glucosidase"/>
    <property type="match status" value="1"/>
</dbReference>